<evidence type="ECO:0000259" key="4">
    <source>
        <dbReference type="PROSITE" id="PS50949"/>
    </source>
</evidence>
<sequence>MQNTATKTNDSPLLRKTAYERIEALLNTGTLTPGQVVSQRELVELTDSTLGSIREAVSRLEAEGLLQTLPKRGLMVPSLDITFVRNAYELRKLIEVGTLERSSDMIPKSIIENWIKQHEKLLEQIIDNKDEEVSEEIQKLDWDMHSRIVNAGNNTLVENVYRITAIKIRMAVQSRIKVTPFNGHRVINEHLSFLRPLAAGDKKLAAIKLEEHLNNSLTLALGGTI</sequence>
<protein>
    <submittedName>
        <fullName evidence="5">GntR family transcriptional regulator</fullName>
    </submittedName>
</protein>
<dbReference type="PANTHER" id="PTHR43537:SF24">
    <property type="entry name" value="GLUCONATE OPERON TRANSCRIPTIONAL REPRESSOR"/>
    <property type="match status" value="1"/>
</dbReference>
<dbReference type="InterPro" id="IPR011711">
    <property type="entry name" value="GntR_C"/>
</dbReference>
<dbReference type="SUPFAM" id="SSF48008">
    <property type="entry name" value="GntR ligand-binding domain-like"/>
    <property type="match status" value="1"/>
</dbReference>
<evidence type="ECO:0000313" key="5">
    <source>
        <dbReference type="EMBL" id="RDL44771.1"/>
    </source>
</evidence>
<dbReference type="GO" id="GO:0003700">
    <property type="term" value="F:DNA-binding transcription factor activity"/>
    <property type="evidence" value="ECO:0007669"/>
    <property type="project" value="InterPro"/>
</dbReference>
<proteinExistence type="predicted"/>
<accession>A0A370UAL1</accession>
<dbReference type="Pfam" id="PF07729">
    <property type="entry name" value="FCD"/>
    <property type="match status" value="1"/>
</dbReference>
<dbReference type="InterPro" id="IPR008920">
    <property type="entry name" value="TF_FadR/GntR_C"/>
</dbReference>
<keyword evidence="3" id="KW-0804">Transcription</keyword>
<name>A0A370UAL1_9GAMM</name>
<evidence type="ECO:0000256" key="3">
    <source>
        <dbReference type="ARBA" id="ARBA00023163"/>
    </source>
</evidence>
<dbReference type="EMBL" id="QKRA01000003">
    <property type="protein sequence ID" value="RDL44771.1"/>
    <property type="molecule type" value="Genomic_DNA"/>
</dbReference>
<keyword evidence="2" id="KW-0238">DNA-binding</keyword>
<dbReference type="Gene3D" id="1.20.120.530">
    <property type="entry name" value="GntR ligand-binding domain-like"/>
    <property type="match status" value="1"/>
</dbReference>
<reference evidence="5 6" key="1">
    <citation type="submission" date="2018-06" db="EMBL/GenBank/DDBJ databases">
        <title>Marinomonas sp. YLB-05 draft genome sequence.</title>
        <authorList>
            <person name="Yu L."/>
            <person name="Tang X."/>
        </authorList>
    </citation>
    <scope>NUCLEOTIDE SEQUENCE [LARGE SCALE GENOMIC DNA]</scope>
    <source>
        <strain evidence="5 6">YLB-05</strain>
    </source>
</reference>
<dbReference type="InterPro" id="IPR036390">
    <property type="entry name" value="WH_DNA-bd_sf"/>
</dbReference>
<dbReference type="Pfam" id="PF00392">
    <property type="entry name" value="GntR"/>
    <property type="match status" value="1"/>
</dbReference>
<dbReference type="SMART" id="SM00345">
    <property type="entry name" value="HTH_GNTR"/>
    <property type="match status" value="1"/>
</dbReference>
<dbReference type="GO" id="GO:0003677">
    <property type="term" value="F:DNA binding"/>
    <property type="evidence" value="ECO:0007669"/>
    <property type="project" value="UniProtKB-KW"/>
</dbReference>
<dbReference type="InterPro" id="IPR036388">
    <property type="entry name" value="WH-like_DNA-bd_sf"/>
</dbReference>
<keyword evidence="1" id="KW-0805">Transcription regulation</keyword>
<dbReference type="SUPFAM" id="SSF46785">
    <property type="entry name" value="Winged helix' DNA-binding domain"/>
    <property type="match status" value="1"/>
</dbReference>
<dbReference type="OrthoDB" id="9799812at2"/>
<dbReference type="InterPro" id="IPR000524">
    <property type="entry name" value="Tscrpt_reg_HTH_GntR"/>
</dbReference>
<dbReference type="PANTHER" id="PTHR43537">
    <property type="entry name" value="TRANSCRIPTIONAL REGULATOR, GNTR FAMILY"/>
    <property type="match status" value="1"/>
</dbReference>
<evidence type="ECO:0000313" key="6">
    <source>
        <dbReference type="Proteomes" id="UP000254326"/>
    </source>
</evidence>
<gene>
    <name evidence="5" type="ORF">DN730_08980</name>
</gene>
<dbReference type="Gene3D" id="1.10.10.10">
    <property type="entry name" value="Winged helix-like DNA-binding domain superfamily/Winged helix DNA-binding domain"/>
    <property type="match status" value="1"/>
</dbReference>
<comment type="caution">
    <text evidence="5">The sequence shown here is derived from an EMBL/GenBank/DDBJ whole genome shotgun (WGS) entry which is preliminary data.</text>
</comment>
<feature type="domain" description="HTH gntR-type" evidence="4">
    <location>
        <begin position="12"/>
        <end position="79"/>
    </location>
</feature>
<evidence type="ECO:0000256" key="1">
    <source>
        <dbReference type="ARBA" id="ARBA00023015"/>
    </source>
</evidence>
<dbReference type="Proteomes" id="UP000254326">
    <property type="component" value="Unassembled WGS sequence"/>
</dbReference>
<keyword evidence="6" id="KW-1185">Reference proteome</keyword>
<dbReference type="AlphaFoldDB" id="A0A370UAL1"/>
<dbReference type="PROSITE" id="PS50949">
    <property type="entry name" value="HTH_GNTR"/>
    <property type="match status" value="1"/>
</dbReference>
<dbReference type="SMART" id="SM00895">
    <property type="entry name" value="FCD"/>
    <property type="match status" value="1"/>
</dbReference>
<evidence type="ECO:0000256" key="2">
    <source>
        <dbReference type="ARBA" id="ARBA00023125"/>
    </source>
</evidence>
<organism evidence="5 6">
    <name type="scientific">Marinomonas piezotolerans</name>
    <dbReference type="NCBI Taxonomy" id="2213058"/>
    <lineage>
        <taxon>Bacteria</taxon>
        <taxon>Pseudomonadati</taxon>
        <taxon>Pseudomonadota</taxon>
        <taxon>Gammaproteobacteria</taxon>
        <taxon>Oceanospirillales</taxon>
        <taxon>Oceanospirillaceae</taxon>
        <taxon>Marinomonas</taxon>
    </lineage>
</organism>